<dbReference type="EMBL" id="VSWD01000011">
    <property type="protein sequence ID" value="KAK3087839.1"/>
    <property type="molecule type" value="Genomic_DNA"/>
</dbReference>
<dbReference type="GO" id="GO:1902636">
    <property type="term" value="C:kinociliary basal body"/>
    <property type="evidence" value="ECO:0007669"/>
    <property type="project" value="TreeGrafter"/>
</dbReference>
<dbReference type="InterPro" id="IPR027413">
    <property type="entry name" value="GROEL-like_equatorial_sf"/>
</dbReference>
<dbReference type="GO" id="GO:0051082">
    <property type="term" value="F:unfolded protein binding"/>
    <property type="evidence" value="ECO:0007669"/>
    <property type="project" value="InterPro"/>
</dbReference>
<dbReference type="SUPFAM" id="SSF52029">
    <property type="entry name" value="GroEL apical domain-like"/>
    <property type="match status" value="1"/>
</dbReference>
<dbReference type="SUPFAM" id="SSF48592">
    <property type="entry name" value="GroEL equatorial domain-like"/>
    <property type="match status" value="1"/>
</dbReference>
<dbReference type="Gene3D" id="3.30.260.10">
    <property type="entry name" value="TCP-1-like chaperonin intermediate domain"/>
    <property type="match status" value="1"/>
</dbReference>
<protein>
    <submittedName>
        <fullName evidence="1">Uncharacterized protein</fullName>
    </submittedName>
</protein>
<name>A0AA89BYX6_PINIB</name>
<dbReference type="InterPro" id="IPR027410">
    <property type="entry name" value="TCP-1-like_intermed_sf"/>
</dbReference>
<dbReference type="InterPro" id="IPR002423">
    <property type="entry name" value="Cpn60/GroEL/TCP-1"/>
</dbReference>
<dbReference type="AlphaFoldDB" id="A0AA89BYX6"/>
<dbReference type="InterPro" id="IPR027409">
    <property type="entry name" value="GroEL-like_apical_dom_sf"/>
</dbReference>
<reference evidence="1" key="1">
    <citation type="submission" date="2019-08" db="EMBL/GenBank/DDBJ databases">
        <title>The improved chromosome-level genome for the pearl oyster Pinctada fucata martensii using PacBio sequencing and Hi-C.</title>
        <authorList>
            <person name="Zheng Z."/>
        </authorList>
    </citation>
    <scope>NUCLEOTIDE SEQUENCE</scope>
    <source>
        <strain evidence="1">ZZ-2019</strain>
        <tissue evidence="1">Adductor muscle</tissue>
    </source>
</reference>
<dbReference type="GO" id="GO:0032502">
    <property type="term" value="P:developmental process"/>
    <property type="evidence" value="ECO:0007669"/>
    <property type="project" value="TreeGrafter"/>
</dbReference>
<dbReference type="GO" id="GO:0060271">
    <property type="term" value="P:cilium assembly"/>
    <property type="evidence" value="ECO:0007669"/>
    <property type="project" value="InterPro"/>
</dbReference>
<dbReference type="GO" id="GO:0051131">
    <property type="term" value="P:chaperone-mediated protein complex assembly"/>
    <property type="evidence" value="ECO:0007669"/>
    <property type="project" value="TreeGrafter"/>
</dbReference>
<dbReference type="Pfam" id="PF00118">
    <property type="entry name" value="Cpn60_TCP1"/>
    <property type="match status" value="1"/>
</dbReference>
<organism evidence="1 2">
    <name type="scientific">Pinctada imbricata</name>
    <name type="common">Atlantic pearl-oyster</name>
    <name type="synonym">Pinctada martensii</name>
    <dbReference type="NCBI Taxonomy" id="66713"/>
    <lineage>
        <taxon>Eukaryota</taxon>
        <taxon>Metazoa</taxon>
        <taxon>Spiralia</taxon>
        <taxon>Lophotrochozoa</taxon>
        <taxon>Mollusca</taxon>
        <taxon>Bivalvia</taxon>
        <taxon>Autobranchia</taxon>
        <taxon>Pteriomorphia</taxon>
        <taxon>Pterioida</taxon>
        <taxon>Pterioidea</taxon>
        <taxon>Pteriidae</taxon>
        <taxon>Pinctada</taxon>
    </lineage>
</organism>
<evidence type="ECO:0000313" key="1">
    <source>
        <dbReference type="EMBL" id="KAK3087839.1"/>
    </source>
</evidence>
<proteinExistence type="predicted"/>
<gene>
    <name evidence="1" type="ORF">FSP39_011341</name>
</gene>
<dbReference type="PANTHER" id="PTHR46787">
    <property type="entry name" value="SYNDROMES PUTATIVE CHAPERONIN-RELATED"/>
    <property type="match status" value="1"/>
</dbReference>
<dbReference type="GO" id="GO:0006457">
    <property type="term" value="P:protein folding"/>
    <property type="evidence" value="ECO:0007669"/>
    <property type="project" value="InterPro"/>
</dbReference>
<dbReference type="Proteomes" id="UP001186944">
    <property type="component" value="Unassembled WGS sequence"/>
</dbReference>
<dbReference type="GO" id="GO:0005737">
    <property type="term" value="C:cytoplasm"/>
    <property type="evidence" value="ECO:0007669"/>
    <property type="project" value="TreeGrafter"/>
</dbReference>
<dbReference type="GO" id="GO:0005634">
    <property type="term" value="C:nucleus"/>
    <property type="evidence" value="ECO:0007669"/>
    <property type="project" value="TreeGrafter"/>
</dbReference>
<dbReference type="PANTHER" id="PTHR46787:SF1">
    <property type="entry name" value="MOLECULAR CHAPERONE MKKS"/>
    <property type="match status" value="1"/>
</dbReference>
<sequence length="577" mass="64212">MSSESKFVQKSAKVESLLRTKTLEDEEVQRAITEFKSIVSSARGPNGKIKMIQNSIGGHLTLTSTSCRLLSVTSFSQPVLRLLVSAAQGHLSRFDDGGFNMIILSLNLIEKSLKFQINHKILVEIFEEFLDICLNILETDEHLKLPIQISKMEHISCLVKTILMSKPLCRCERKNLEVMKNLVIRAFLQSLPDDLKNSSFSDRIYLKTATGKSVIESSIHSGLLVEAPDIPTYATGILGKYFTEGESVSVALVTISMSGDTEEHVKGSYQISQDVRSTDVVLNKMTEFCDVLSKLNVKLLLCQKVIHPKIKHYLRQMGIFTMDRLGLQPISYVRDLTGCTPFLSFSFPKADHIGRLTSVGLMTISGRSYLHLQNSNSCLVTLVLCAPQEEAVDELKSLVGTALSTLKHTLSQPFVLPGGGCWQIYLAEALKLKVQKEMSKLRETVQCSRTILSTACRIFTESLQSVAMAIAEEGETHMTSAIQPHYWRVPNYDESLVDTLLMCSCGQVKKFGRDLSFLEENNISESQNESFVKNEDGIISDFPILLDLYSSNVSALKMAILTANTILGIGQFIDDRN</sequence>
<dbReference type="Gene3D" id="3.50.7.10">
    <property type="entry name" value="GroEL"/>
    <property type="match status" value="1"/>
</dbReference>
<comment type="caution">
    <text evidence="1">The sequence shown here is derived from an EMBL/GenBank/DDBJ whole genome shotgun (WGS) entry which is preliminary data.</text>
</comment>
<evidence type="ECO:0000313" key="2">
    <source>
        <dbReference type="Proteomes" id="UP001186944"/>
    </source>
</evidence>
<accession>A0AA89BYX6</accession>
<keyword evidence="2" id="KW-1185">Reference proteome</keyword>
<dbReference type="GO" id="GO:0005524">
    <property type="term" value="F:ATP binding"/>
    <property type="evidence" value="ECO:0007669"/>
    <property type="project" value="InterPro"/>
</dbReference>
<dbReference type="InterPro" id="IPR028790">
    <property type="entry name" value="MKKS"/>
</dbReference>
<dbReference type="Gene3D" id="1.10.560.10">
    <property type="entry name" value="GroEL-like equatorial domain"/>
    <property type="match status" value="1"/>
</dbReference>